<name>M0LYH1_NATLA</name>
<keyword evidence="1" id="KW-0472">Membrane</keyword>
<dbReference type="Proteomes" id="UP000186547">
    <property type="component" value="Plasmid pHLAJ5I"/>
</dbReference>
<dbReference type="AlphaFoldDB" id="M0LYH1"/>
<dbReference type="RefSeq" id="WP_007139938.1">
    <property type="nucleotide sequence ID" value="NZ_AOLZ01000012.1"/>
</dbReference>
<evidence type="ECO:0000313" key="2">
    <source>
        <dbReference type="EMBL" id="APX00185.1"/>
    </source>
</evidence>
<geneLocation type="plasmid" evidence="2">
    <name>pHLAJ5I</name>
</geneLocation>
<feature type="transmembrane region" description="Helical" evidence="1">
    <location>
        <begin position="6"/>
        <end position="23"/>
    </location>
</feature>
<evidence type="ECO:0000313" key="5">
    <source>
        <dbReference type="Proteomes" id="UP000186547"/>
    </source>
</evidence>
<reference evidence="3 4" key="2">
    <citation type="journal article" date="2014" name="PLoS Genet.">
        <title>Phylogenetically driven sequencing of extremely halophilic archaea reveals strategies for static and dynamic osmo-response.</title>
        <authorList>
            <person name="Becker E.A."/>
            <person name="Seitzer P.M."/>
            <person name="Tritt A."/>
            <person name="Larsen D."/>
            <person name="Krusor M."/>
            <person name="Yao A.I."/>
            <person name="Wu D."/>
            <person name="Madern D."/>
            <person name="Eisen J.A."/>
            <person name="Darling A.E."/>
            <person name="Facciotti M.T."/>
        </authorList>
    </citation>
    <scope>NUCLEOTIDE SEQUENCE [LARGE SCALE GENOMIC DNA]</scope>
    <source>
        <strain evidence="3 4">AJ5</strain>
    </source>
</reference>
<gene>
    <name evidence="3" type="ORF">C445_00881</name>
    <name evidence="2" type="ORF">CHINAEXTREME_20445</name>
</gene>
<dbReference type="GeneID" id="30923547"/>
<organism evidence="3 4">
    <name type="scientific">Natronobacterium lacisalsi AJ5</name>
    <dbReference type="NCBI Taxonomy" id="358396"/>
    <lineage>
        <taxon>Archaea</taxon>
        <taxon>Methanobacteriati</taxon>
        <taxon>Methanobacteriota</taxon>
        <taxon>Stenosarchaea group</taxon>
        <taxon>Halobacteria</taxon>
        <taxon>Halobacteriales</taxon>
        <taxon>Natrialbaceae</taxon>
        <taxon>Natronobacterium</taxon>
    </lineage>
</organism>
<keyword evidence="4" id="KW-1185">Reference proteome</keyword>
<evidence type="ECO:0000313" key="3">
    <source>
        <dbReference type="EMBL" id="EMA37399.1"/>
    </source>
</evidence>
<protein>
    <submittedName>
        <fullName evidence="3">Uncharacterized protein</fullName>
    </submittedName>
</protein>
<geneLocation type="plasmid" evidence="5">
    <name>phlaj5i</name>
</geneLocation>
<accession>M0LYH1</accession>
<reference evidence="2" key="3">
    <citation type="submission" date="2017-01" db="EMBL/GenBank/DDBJ databases">
        <authorList>
            <person name="Mah S.A."/>
            <person name="Swanson W.J."/>
            <person name="Moy G.W."/>
            <person name="Vacquier V.D."/>
        </authorList>
    </citation>
    <scope>NUCLEOTIDE SEQUENCE</scope>
    <source>
        <strain evidence="2">AJ5</strain>
        <plasmid evidence="2">pHLAJ5I</plasmid>
    </source>
</reference>
<keyword evidence="2" id="KW-0614">Plasmid</keyword>
<evidence type="ECO:0000256" key="1">
    <source>
        <dbReference type="SAM" id="Phobius"/>
    </source>
</evidence>
<keyword evidence="1" id="KW-1133">Transmembrane helix</keyword>
<dbReference type="EMBL" id="CP019286">
    <property type="protein sequence ID" value="APX00185.1"/>
    <property type="molecule type" value="Genomic_DNA"/>
</dbReference>
<sequence>MIEPAIIFTIGSLWTLLILQIGYRQGYQKGQDDAELEVASIMLDREYESVRRERERLESE</sequence>
<proteinExistence type="predicted"/>
<dbReference type="Proteomes" id="UP000011555">
    <property type="component" value="Unassembled WGS sequence"/>
</dbReference>
<keyword evidence="1" id="KW-0812">Transmembrane</keyword>
<dbReference type="EMBL" id="AOLZ01000012">
    <property type="protein sequence ID" value="EMA37399.1"/>
    <property type="molecule type" value="Genomic_DNA"/>
</dbReference>
<reference evidence="2 5" key="1">
    <citation type="journal article" date="2011" name="J. Bacteriol.">
        <title>Genome sequence of Halobiforma lacisalsi AJ5, an extremely halophilic archaeon which harbors a bop gene.</title>
        <authorList>
            <person name="Jiang X."/>
            <person name="Wang S."/>
            <person name="Cheng H."/>
            <person name="Huo Y."/>
            <person name="Zhang X."/>
            <person name="Zhu X."/>
            <person name="Han X."/>
            <person name="Ni P."/>
            <person name="Wu M."/>
        </authorList>
    </citation>
    <scope>NUCLEOTIDE SEQUENCE [LARGE SCALE GENOMIC DNA]</scope>
    <source>
        <strain evidence="2 5">AJ5</strain>
        <plasmid evidence="2">pHLAJ5I</plasmid>
    </source>
</reference>
<dbReference type="KEGG" id="hlc:CHINAEXTREME20445"/>
<evidence type="ECO:0000313" key="4">
    <source>
        <dbReference type="Proteomes" id="UP000011555"/>
    </source>
</evidence>